<dbReference type="Gene3D" id="3.40.50.300">
    <property type="entry name" value="P-loop containing nucleotide triphosphate hydrolases"/>
    <property type="match status" value="2"/>
</dbReference>
<dbReference type="Proteomes" id="UP001300502">
    <property type="component" value="Unassembled WGS sequence"/>
</dbReference>
<evidence type="ECO:0000256" key="2">
    <source>
        <dbReference type="ARBA" id="ARBA00018687"/>
    </source>
</evidence>
<feature type="coiled-coil region" evidence="4">
    <location>
        <begin position="700"/>
        <end position="727"/>
    </location>
</feature>
<feature type="coiled-coil region" evidence="4">
    <location>
        <begin position="641"/>
        <end position="675"/>
    </location>
</feature>
<gene>
    <name evidence="7" type="ORF">GAYE_SCF64G6692</name>
</gene>
<evidence type="ECO:0000259" key="6">
    <source>
        <dbReference type="Pfam" id="PF02463"/>
    </source>
</evidence>
<accession>A0AAV9IMW3</accession>
<dbReference type="Pfam" id="PF02463">
    <property type="entry name" value="SMC_N"/>
    <property type="match status" value="1"/>
</dbReference>
<feature type="coiled-coil region" evidence="4">
    <location>
        <begin position="215"/>
        <end position="323"/>
    </location>
</feature>
<evidence type="ECO:0000256" key="4">
    <source>
        <dbReference type="SAM" id="Coils"/>
    </source>
</evidence>
<dbReference type="GO" id="GO:0030915">
    <property type="term" value="C:Smc5-Smc6 complex"/>
    <property type="evidence" value="ECO:0007669"/>
    <property type="project" value="TreeGrafter"/>
</dbReference>
<dbReference type="InterPro" id="IPR003395">
    <property type="entry name" value="RecF/RecN/SMC_N"/>
</dbReference>
<protein>
    <recommendedName>
        <fullName evidence="2">Structural maintenance of chromosomes protein 5</fullName>
    </recommendedName>
</protein>
<feature type="coiled-coil region" evidence="4">
    <location>
        <begin position="358"/>
        <end position="440"/>
    </location>
</feature>
<dbReference type="GO" id="GO:0005634">
    <property type="term" value="C:nucleus"/>
    <property type="evidence" value="ECO:0007669"/>
    <property type="project" value="TreeGrafter"/>
</dbReference>
<dbReference type="GO" id="GO:0000724">
    <property type="term" value="P:double-strand break repair via homologous recombination"/>
    <property type="evidence" value="ECO:0007669"/>
    <property type="project" value="TreeGrafter"/>
</dbReference>
<dbReference type="PANTHER" id="PTHR45916:SF1">
    <property type="entry name" value="STRUCTURAL MAINTENANCE OF CHROMOSOMES PROTEIN 5"/>
    <property type="match status" value="1"/>
</dbReference>
<dbReference type="EMBL" id="JANCYU010000069">
    <property type="protein sequence ID" value="KAK4528746.1"/>
    <property type="molecule type" value="Genomic_DNA"/>
</dbReference>
<evidence type="ECO:0000313" key="7">
    <source>
        <dbReference type="EMBL" id="KAK4528746.1"/>
    </source>
</evidence>
<feature type="coiled-coil region" evidence="4">
    <location>
        <begin position="862"/>
        <end position="889"/>
    </location>
</feature>
<feature type="region of interest" description="Disordered" evidence="5">
    <location>
        <begin position="1"/>
        <end position="30"/>
    </location>
</feature>
<dbReference type="GO" id="GO:0003697">
    <property type="term" value="F:single-stranded DNA binding"/>
    <property type="evidence" value="ECO:0007669"/>
    <property type="project" value="TreeGrafter"/>
</dbReference>
<keyword evidence="8" id="KW-1185">Reference proteome</keyword>
<dbReference type="InterPro" id="IPR027417">
    <property type="entry name" value="P-loop_NTPase"/>
</dbReference>
<organism evidence="7 8">
    <name type="scientific">Galdieria yellowstonensis</name>
    <dbReference type="NCBI Taxonomy" id="3028027"/>
    <lineage>
        <taxon>Eukaryota</taxon>
        <taxon>Rhodophyta</taxon>
        <taxon>Bangiophyceae</taxon>
        <taxon>Galdieriales</taxon>
        <taxon>Galdieriaceae</taxon>
        <taxon>Galdieria</taxon>
    </lineage>
</organism>
<dbReference type="AlphaFoldDB" id="A0AAV9IMW3"/>
<dbReference type="SUPFAM" id="SSF52540">
    <property type="entry name" value="P-loop containing nucleoside triphosphate hydrolases"/>
    <property type="match status" value="2"/>
</dbReference>
<evidence type="ECO:0000256" key="5">
    <source>
        <dbReference type="SAM" id="MobiDB-lite"/>
    </source>
</evidence>
<dbReference type="PANTHER" id="PTHR45916">
    <property type="entry name" value="STRUCTURAL MAINTENANCE OF CHROMOSOMES PROTEIN 5"/>
    <property type="match status" value="1"/>
</dbReference>
<proteinExistence type="inferred from homology"/>
<evidence type="ECO:0000256" key="3">
    <source>
        <dbReference type="ARBA" id="ARBA00023054"/>
    </source>
</evidence>
<reference evidence="7 8" key="1">
    <citation type="submission" date="2022-07" db="EMBL/GenBank/DDBJ databases">
        <title>Genome-wide signatures of adaptation to extreme environments.</title>
        <authorList>
            <person name="Cho C.H."/>
            <person name="Yoon H.S."/>
        </authorList>
    </citation>
    <scope>NUCLEOTIDE SEQUENCE [LARGE SCALE GENOMIC DNA]</scope>
    <source>
        <strain evidence="7 8">108.79 E11</strain>
    </source>
</reference>
<evidence type="ECO:0000256" key="1">
    <source>
        <dbReference type="ARBA" id="ARBA00010171"/>
    </source>
</evidence>
<comment type="caution">
    <text evidence="7">The sequence shown here is derived from an EMBL/GenBank/DDBJ whole genome shotgun (WGS) entry which is preliminary data.</text>
</comment>
<feature type="domain" description="RecF/RecN/SMC N-terminal" evidence="6">
    <location>
        <begin position="44"/>
        <end position="1020"/>
    </location>
</feature>
<sequence>MGLERSYTRKNGGNISHNDKRTRIAQTNGTSHSFQGFKRGQVVSFKLKNFVTFDEVSLQASPSLNLIAAPNGTGKSTIASALAIVLCSNLRNLDRASSLSEFVKRGKERATIEISLYDPQLSETNFQRKISRSFDIYGKSESFVDDRPVRQSEVLDLCKSYNIQLDNLCVFMPQDRIASFTSMDAKELFQRTLEAVGDTDLHLSFNSLVSKENELKTKKLVKEADENRLAQLKKEHERLETSRQHIEEVQRLENELKRMEIWKQYLLYNEKRTHLLDILKKKKELRNNKVVLQNECKRVKEEIEKAQNELEARTSELQSLHQAAHERKEKIRFRRNILEEAFKAIKSTMESQKKLPSYESLRKSIEMKREKIASLEQRLSGHNDLEELERLLKERREQLSELKSKHDEEQNKLYSKTTEFERAKNELQRQIQESQQLDNYRIRQLTYLEERNPGIQQAVKLIEQNSHHLRGRVWGPIGLEFHPHDEYAARILQACVPNSLRRMFVVEYDEDLKLLTESICKDVPFDCVSIAQVSEERLLPPSDLESLRCFGLYDVVTNIFDAPREIKLAMCSHTPYSWIYVGNKTCEEHTEEICEKTNVRHWFNPKEYFRVTVSRFTKEKILQREPLRPLAHNFLLENKDKRSRSSKIDDLTNKKNQIEEELASQSRKVQQVMESMQQCESRIAAVSSERNEVFKLLSERKKLVVQVEKEEAELEKFNLQEERLKFRGMIERQQRDIVLNLKELQVLVKDCMEVEKQLDQAVVSRENYNISLKLLESEATERYEEFLTAQNEYIAVKSDYVHKKNELEQLWKELEENHSEEHYKSLKTEFPQDWESFHNLYNQRKAKWTAISNVDPLALSNYERVEEELAQVETRLQKTISTLVEEEKRFLEERDEFIDKMSNQIASMNERFSQLFSLLECRGQLVLKNVEDLKNLSIEINVSFRDDQPLLPLSGLRNSGGEKMVSIMLYLFSMQQSMKAPFTLVDEMNQGMDPTFERKIVSVMISDARHSTSSQVFLISPKLLTDLEFGRETKTHFIFNGPCVSTKQDCWNQLLSKYIEG</sequence>
<comment type="similarity">
    <text evidence="1">Belongs to the SMC family. SMC5 subfamily.</text>
</comment>
<keyword evidence="3 4" id="KW-0175">Coiled coil</keyword>
<name>A0AAV9IMW3_9RHOD</name>
<evidence type="ECO:0000313" key="8">
    <source>
        <dbReference type="Proteomes" id="UP001300502"/>
    </source>
</evidence>